<dbReference type="EMBL" id="CAMXCT020002598">
    <property type="protein sequence ID" value="CAL1152595.1"/>
    <property type="molecule type" value="Genomic_DNA"/>
</dbReference>
<accession>A0A9P1CXE9</accession>
<dbReference type="Proteomes" id="UP001152797">
    <property type="component" value="Unassembled WGS sequence"/>
</dbReference>
<evidence type="ECO:0000256" key="1">
    <source>
        <dbReference type="SAM" id="Coils"/>
    </source>
</evidence>
<name>A0A9P1CXE9_9DINO</name>
<feature type="region of interest" description="Disordered" evidence="2">
    <location>
        <begin position="253"/>
        <end position="276"/>
    </location>
</feature>
<reference evidence="4 5" key="2">
    <citation type="submission" date="2024-05" db="EMBL/GenBank/DDBJ databases">
        <authorList>
            <person name="Chen Y."/>
            <person name="Shah S."/>
            <person name="Dougan E. K."/>
            <person name="Thang M."/>
            <person name="Chan C."/>
        </authorList>
    </citation>
    <scope>NUCLEOTIDE SEQUENCE [LARGE SCALE GENOMIC DNA]</scope>
</reference>
<evidence type="ECO:0000313" key="5">
    <source>
        <dbReference type="Proteomes" id="UP001152797"/>
    </source>
</evidence>
<evidence type="ECO:0000313" key="4">
    <source>
        <dbReference type="EMBL" id="CAL4786532.1"/>
    </source>
</evidence>
<feature type="coiled-coil region" evidence="1">
    <location>
        <begin position="220"/>
        <end position="247"/>
    </location>
</feature>
<organism evidence="3">
    <name type="scientific">Cladocopium goreaui</name>
    <dbReference type="NCBI Taxonomy" id="2562237"/>
    <lineage>
        <taxon>Eukaryota</taxon>
        <taxon>Sar</taxon>
        <taxon>Alveolata</taxon>
        <taxon>Dinophyceae</taxon>
        <taxon>Suessiales</taxon>
        <taxon>Symbiodiniaceae</taxon>
        <taxon>Cladocopium</taxon>
    </lineage>
</organism>
<sequence length="276" mass="30744">MMKKAVSSSATSFVLGDTRQVQKRTIRNKNARNLSPAARQLLQEDPEEFVRQHGRRYASSITLGGTFGGAVSIHQNSADVESSLEAFAKVSFEDVFGLSGSFEGSFKTARQESSSMTRVVSSFAAAGGHDIVVHLVAGPAQQTLSETPKPLFLTSRSWADLDEVQDILQHSSKETQELFQAPRLIHATEKAMSKEYAELMMLMLMNDVSEAQKWKEVKHNDGWKETVNKMNKQIRKHQAKIEQATEDDFIQLQKHSEADRGGKRFTGLVQSRGLES</sequence>
<keyword evidence="1" id="KW-0175">Coiled coil</keyword>
<evidence type="ECO:0000256" key="2">
    <source>
        <dbReference type="SAM" id="MobiDB-lite"/>
    </source>
</evidence>
<comment type="caution">
    <text evidence="3">The sequence shown here is derived from an EMBL/GenBank/DDBJ whole genome shotgun (WGS) entry which is preliminary data.</text>
</comment>
<evidence type="ECO:0000313" key="3">
    <source>
        <dbReference type="EMBL" id="CAI3999220.1"/>
    </source>
</evidence>
<dbReference type="AlphaFoldDB" id="A0A9P1CXE9"/>
<reference evidence="3" key="1">
    <citation type="submission" date="2022-10" db="EMBL/GenBank/DDBJ databases">
        <authorList>
            <person name="Chen Y."/>
            <person name="Dougan E. K."/>
            <person name="Chan C."/>
            <person name="Rhodes N."/>
            <person name="Thang M."/>
        </authorList>
    </citation>
    <scope>NUCLEOTIDE SEQUENCE</scope>
</reference>
<dbReference type="EMBL" id="CAMXCT010002598">
    <property type="protein sequence ID" value="CAI3999220.1"/>
    <property type="molecule type" value="Genomic_DNA"/>
</dbReference>
<dbReference type="EMBL" id="CAMXCT030002598">
    <property type="protein sequence ID" value="CAL4786532.1"/>
    <property type="molecule type" value="Genomic_DNA"/>
</dbReference>
<proteinExistence type="predicted"/>
<keyword evidence="5" id="KW-1185">Reference proteome</keyword>
<protein>
    <submittedName>
        <fullName evidence="3">Uncharacterized protein</fullName>
    </submittedName>
</protein>
<gene>
    <name evidence="3" type="ORF">C1SCF055_LOCUS25443</name>
</gene>